<dbReference type="OrthoDB" id="2454083at2"/>
<comment type="caution">
    <text evidence="1">The sequence shown here is derived from an EMBL/GenBank/DDBJ whole genome shotgun (WGS) entry which is preliminary data.</text>
</comment>
<dbReference type="Proteomes" id="UP000267430">
    <property type="component" value="Unassembled WGS sequence"/>
</dbReference>
<evidence type="ECO:0000313" key="1">
    <source>
        <dbReference type="EMBL" id="RUQ32581.1"/>
    </source>
</evidence>
<evidence type="ECO:0000313" key="2">
    <source>
        <dbReference type="Proteomes" id="UP000267430"/>
    </source>
</evidence>
<reference evidence="1 2" key="1">
    <citation type="submission" date="2018-12" db="EMBL/GenBank/DDBJ databases">
        <title>Bacillus chawlae sp. nov., Bacillus glennii sp. nov., and Bacillus saganii sp. nov. Isolated from the Vehicle Assembly Building at Kennedy Space Center where the Viking Spacecraft were Assembled.</title>
        <authorList>
            <person name="Seuylemezian A."/>
            <person name="Vaishampayan P."/>
        </authorList>
    </citation>
    <scope>NUCLEOTIDE SEQUENCE [LARGE SCALE GENOMIC DNA]</scope>
    <source>
        <strain evidence="1 2">L5</strain>
    </source>
</reference>
<keyword evidence="2" id="KW-1185">Reference proteome</keyword>
<sequence>MLNEHHSRELLKSYLLLWNNRTMSAESSDREDILYELVRRELLDENAHPRTRKHKFEKFFSSVKRVISSDLSEREKAELISIYVRTMEGL</sequence>
<dbReference type="EMBL" id="RYZZ01000001">
    <property type="protein sequence ID" value="RUQ32581.1"/>
    <property type="molecule type" value="Genomic_DNA"/>
</dbReference>
<proteinExistence type="predicted"/>
<organism evidence="1 2">
    <name type="scientific">Peribacillus cavernae</name>
    <dbReference type="NCBI Taxonomy" id="1674310"/>
    <lineage>
        <taxon>Bacteria</taxon>
        <taxon>Bacillati</taxon>
        <taxon>Bacillota</taxon>
        <taxon>Bacilli</taxon>
        <taxon>Bacillales</taxon>
        <taxon>Bacillaceae</taxon>
        <taxon>Peribacillus</taxon>
    </lineage>
</organism>
<protein>
    <submittedName>
        <fullName evidence="1">Uncharacterized protein</fullName>
    </submittedName>
</protein>
<dbReference type="RefSeq" id="WP_126862872.1">
    <property type="nucleotide sequence ID" value="NZ_JAUSTX010000002.1"/>
</dbReference>
<gene>
    <name evidence="1" type="ORF">ELQ35_00330</name>
</gene>
<accession>A0A3S0U8V7</accession>
<dbReference type="AlphaFoldDB" id="A0A3S0U8V7"/>
<name>A0A3S0U8V7_9BACI</name>